<dbReference type="AlphaFoldDB" id="A0A1H9ZFI7"/>
<keyword evidence="3" id="KW-1185">Reference proteome</keyword>
<dbReference type="RefSeq" id="WP_093327311.1">
    <property type="nucleotide sequence ID" value="NZ_AP027363.1"/>
</dbReference>
<dbReference type="EMBL" id="FOHK01000002">
    <property type="protein sequence ID" value="SES80363.1"/>
    <property type="molecule type" value="Genomic_DNA"/>
</dbReference>
<accession>A0A1H9ZFI7</accession>
<keyword evidence="1" id="KW-0812">Transmembrane</keyword>
<evidence type="ECO:0000313" key="3">
    <source>
        <dbReference type="Proteomes" id="UP000199308"/>
    </source>
</evidence>
<dbReference type="Proteomes" id="UP000199308">
    <property type="component" value="Unassembled WGS sequence"/>
</dbReference>
<keyword evidence="1" id="KW-0472">Membrane</keyword>
<reference evidence="2 3" key="1">
    <citation type="submission" date="2016-10" db="EMBL/GenBank/DDBJ databases">
        <authorList>
            <person name="de Groot N.N."/>
        </authorList>
    </citation>
    <scope>NUCLEOTIDE SEQUENCE [LARGE SCALE GENOMIC DNA]</scope>
    <source>
        <strain evidence="2 3">DSM 19706</strain>
    </source>
</reference>
<protein>
    <submittedName>
        <fullName evidence="2">Uncharacterized protein</fullName>
    </submittedName>
</protein>
<gene>
    <name evidence="2" type="ORF">SAMN05660429_00431</name>
</gene>
<organism evidence="2 3">
    <name type="scientific">Thalassotalea agarivorans</name>
    <name type="common">Thalassomonas agarivorans</name>
    <dbReference type="NCBI Taxonomy" id="349064"/>
    <lineage>
        <taxon>Bacteria</taxon>
        <taxon>Pseudomonadati</taxon>
        <taxon>Pseudomonadota</taxon>
        <taxon>Gammaproteobacteria</taxon>
        <taxon>Alteromonadales</taxon>
        <taxon>Colwelliaceae</taxon>
        <taxon>Thalassotalea</taxon>
    </lineage>
</organism>
<evidence type="ECO:0000256" key="1">
    <source>
        <dbReference type="SAM" id="Phobius"/>
    </source>
</evidence>
<evidence type="ECO:0000313" key="2">
    <source>
        <dbReference type="EMBL" id="SES80363.1"/>
    </source>
</evidence>
<name>A0A1H9ZFI7_THASX</name>
<proteinExistence type="predicted"/>
<dbReference type="STRING" id="349064.SAMN05660429_00431"/>
<feature type="transmembrane region" description="Helical" evidence="1">
    <location>
        <begin position="12"/>
        <end position="31"/>
    </location>
</feature>
<sequence>MNTIKLLKQFVSLFIPLLVVFFAVQLLVYGYNFEGALRFGATWGAIGALTLTITEKLGL</sequence>
<keyword evidence="1" id="KW-1133">Transmembrane helix</keyword>